<evidence type="ECO:0000313" key="10">
    <source>
        <dbReference type="EMBL" id="SHK97729.1"/>
    </source>
</evidence>
<evidence type="ECO:0000256" key="8">
    <source>
        <dbReference type="SAM" id="MobiDB-lite"/>
    </source>
</evidence>
<dbReference type="PROSITE" id="PS50126">
    <property type="entry name" value="S1"/>
    <property type="match status" value="1"/>
</dbReference>
<dbReference type="InterPro" id="IPR012340">
    <property type="entry name" value="NA-bd_OB-fold"/>
</dbReference>
<reference evidence="11" key="1">
    <citation type="submission" date="2016-11" db="EMBL/GenBank/DDBJ databases">
        <authorList>
            <person name="Varghese N."/>
            <person name="Submissions S."/>
        </authorList>
    </citation>
    <scope>NUCLEOTIDE SEQUENCE [LARGE SCALE GENOMIC DNA]</scope>
    <source>
        <strain evidence="11">UWOS</strain>
    </source>
</reference>
<keyword evidence="1 7" id="KW-0806">Transcription termination</keyword>
<dbReference type="SUPFAM" id="SSF54814">
    <property type="entry name" value="Prokaryotic type KH domain (KH-domain type II)"/>
    <property type="match status" value="2"/>
</dbReference>
<dbReference type="SUPFAM" id="SSF50249">
    <property type="entry name" value="Nucleic acid-binding proteins"/>
    <property type="match status" value="1"/>
</dbReference>
<dbReference type="CDD" id="cd22529">
    <property type="entry name" value="KH-II_NusA_rpt2"/>
    <property type="match status" value="1"/>
</dbReference>
<dbReference type="InterPro" id="IPR030842">
    <property type="entry name" value="TF_NusA_bacterial"/>
</dbReference>
<dbReference type="SMART" id="SM00316">
    <property type="entry name" value="S1"/>
    <property type="match status" value="1"/>
</dbReference>
<dbReference type="InterPro" id="IPR013735">
    <property type="entry name" value="TF_NusA_N"/>
</dbReference>
<dbReference type="Pfam" id="PF13184">
    <property type="entry name" value="KH_NusA_1st"/>
    <property type="match status" value="1"/>
</dbReference>
<comment type="function">
    <text evidence="7">Participates in both transcription termination and antitermination.</text>
</comment>
<proteinExistence type="inferred from homology"/>
<dbReference type="RefSeq" id="WP_073305402.1">
    <property type="nucleotide sequence ID" value="NZ_FRAW01000027.1"/>
</dbReference>
<dbReference type="Gene3D" id="2.40.50.140">
    <property type="entry name" value="Nucleic acid-binding proteins"/>
    <property type="match status" value="1"/>
</dbReference>
<dbReference type="GO" id="GO:0003700">
    <property type="term" value="F:DNA-binding transcription factor activity"/>
    <property type="evidence" value="ECO:0007669"/>
    <property type="project" value="InterPro"/>
</dbReference>
<dbReference type="PANTHER" id="PTHR22648">
    <property type="entry name" value="TRANSCRIPTION TERMINATION FACTOR NUSA"/>
    <property type="match status" value="1"/>
</dbReference>
<keyword evidence="2 7" id="KW-0963">Cytoplasm</keyword>
<dbReference type="GO" id="GO:0003723">
    <property type="term" value="F:RNA binding"/>
    <property type="evidence" value="ECO:0007669"/>
    <property type="project" value="UniProtKB-UniRule"/>
</dbReference>
<dbReference type="InterPro" id="IPR009019">
    <property type="entry name" value="KH_sf_prok-type"/>
</dbReference>
<dbReference type="CDD" id="cd02134">
    <property type="entry name" value="KH-II_NusA_rpt1"/>
    <property type="match status" value="1"/>
</dbReference>
<dbReference type="NCBIfam" id="TIGR01953">
    <property type="entry name" value="NusA"/>
    <property type="match status" value="1"/>
</dbReference>
<evidence type="ECO:0000256" key="6">
    <source>
        <dbReference type="ARBA" id="ARBA00023163"/>
    </source>
</evidence>
<dbReference type="Proteomes" id="UP000184275">
    <property type="component" value="Unassembled WGS sequence"/>
</dbReference>
<feature type="region of interest" description="Disordered" evidence="8">
    <location>
        <begin position="364"/>
        <end position="434"/>
    </location>
</feature>
<dbReference type="SUPFAM" id="SSF69705">
    <property type="entry name" value="Transcription factor NusA, N-terminal domain"/>
    <property type="match status" value="1"/>
</dbReference>
<comment type="subcellular location">
    <subcellularLocation>
        <location evidence="7">Cytoplasm</location>
    </subcellularLocation>
</comment>
<dbReference type="EMBL" id="FRAW01000027">
    <property type="protein sequence ID" value="SHK97729.1"/>
    <property type="molecule type" value="Genomic_DNA"/>
</dbReference>
<dbReference type="InterPro" id="IPR015946">
    <property type="entry name" value="KH_dom-like_a/b"/>
</dbReference>
<evidence type="ECO:0000313" key="11">
    <source>
        <dbReference type="Proteomes" id="UP000184275"/>
    </source>
</evidence>
<keyword evidence="6 7" id="KW-0804">Transcription</keyword>
<dbReference type="GO" id="GO:0005829">
    <property type="term" value="C:cytosol"/>
    <property type="evidence" value="ECO:0007669"/>
    <property type="project" value="TreeGrafter"/>
</dbReference>
<dbReference type="GO" id="GO:0031564">
    <property type="term" value="P:transcription antitermination"/>
    <property type="evidence" value="ECO:0007669"/>
    <property type="project" value="UniProtKB-UniRule"/>
</dbReference>
<dbReference type="InterPro" id="IPR003029">
    <property type="entry name" value="S1_domain"/>
</dbReference>
<gene>
    <name evidence="7" type="primary">nusA</name>
    <name evidence="10" type="ORF">SAMN05720469_12722</name>
</gene>
<organism evidence="10 11">
    <name type="scientific">Fibrobacter intestinalis</name>
    <dbReference type="NCBI Taxonomy" id="28122"/>
    <lineage>
        <taxon>Bacteria</taxon>
        <taxon>Pseudomonadati</taxon>
        <taxon>Fibrobacterota</taxon>
        <taxon>Fibrobacteria</taxon>
        <taxon>Fibrobacterales</taxon>
        <taxon>Fibrobacteraceae</taxon>
        <taxon>Fibrobacter</taxon>
    </lineage>
</organism>
<keyword evidence="4 7" id="KW-0694">RNA-binding</keyword>
<evidence type="ECO:0000256" key="2">
    <source>
        <dbReference type="ARBA" id="ARBA00022490"/>
    </source>
</evidence>
<dbReference type="InterPro" id="IPR058582">
    <property type="entry name" value="KH_NusA_2nd"/>
</dbReference>
<sequence length="434" mass="48750">MTTKTKEPKINLLEALKTVVDTKNIDDSIVEGALKDALITAARKYLNIDKHFDVNIDEETNEISIALVVDIVDDYPDYDPSLSAEAVQEMDEHYMLIEQARDLNPDVQPGDHLEMELPVSAFGRQAIQTAKQYLIQRIRDAECSKIVDTYRNRIGSIVNGEVLRIESRNAIVSIGRQTEAVLPYRDQLPKERFQQGSSVKAVIKDVAESAKNGAQVILSRTSDMFLYELFRQEVPEIFDGTVEVKGVVRDPGFRAKISVSARDARIDPVGACVGMQGARVKAIVRELGNERIDIVHWNPDLITFIRHALSPANIVKYFEVPGTRRIVIVIADEDLAQAIGRNGQNVTLATRLVEHDLDVFGEKEWSEKSDEEKQKILTPRQKELVESEDFHSAENSPFKENSENVSEPPEETPETEKSEPAQVDESQEADESQV</sequence>
<dbReference type="Pfam" id="PF08529">
    <property type="entry name" value="NusA_N"/>
    <property type="match status" value="1"/>
</dbReference>
<name>A0A1M6WVY3_9BACT</name>
<dbReference type="GO" id="GO:0006353">
    <property type="term" value="P:DNA-templated transcription termination"/>
    <property type="evidence" value="ECO:0007669"/>
    <property type="project" value="UniProtKB-UniRule"/>
</dbReference>
<keyword evidence="11" id="KW-1185">Reference proteome</keyword>
<keyword evidence="3 7" id="KW-0889">Transcription antitermination</keyword>
<feature type="compositionally biased region" description="Basic and acidic residues" evidence="8">
    <location>
        <begin position="364"/>
        <end position="392"/>
    </location>
</feature>
<dbReference type="Gene3D" id="3.30.300.20">
    <property type="match status" value="2"/>
</dbReference>
<dbReference type="FunFam" id="3.30.300.20:FF:000002">
    <property type="entry name" value="Transcription termination/antitermination protein NusA"/>
    <property type="match status" value="1"/>
</dbReference>
<dbReference type="Gene3D" id="3.30.1480.10">
    <property type="entry name" value="NusA, N-terminal domain"/>
    <property type="match status" value="1"/>
</dbReference>
<accession>A0A1M6WVY3</accession>
<dbReference type="InterPro" id="IPR036555">
    <property type="entry name" value="NusA_N_sf"/>
</dbReference>
<evidence type="ECO:0000256" key="4">
    <source>
        <dbReference type="ARBA" id="ARBA00022884"/>
    </source>
</evidence>
<keyword evidence="5 7" id="KW-0805">Transcription regulation</keyword>
<dbReference type="InterPro" id="IPR010213">
    <property type="entry name" value="TF_NusA"/>
</dbReference>
<evidence type="ECO:0000256" key="7">
    <source>
        <dbReference type="HAMAP-Rule" id="MF_00945"/>
    </source>
</evidence>
<feature type="compositionally biased region" description="Acidic residues" evidence="8">
    <location>
        <begin position="425"/>
        <end position="434"/>
    </location>
</feature>
<comment type="similarity">
    <text evidence="7">Belongs to the NusA family.</text>
</comment>
<feature type="domain" description="S1 motif" evidence="9">
    <location>
        <begin position="155"/>
        <end position="221"/>
    </location>
</feature>
<dbReference type="AlphaFoldDB" id="A0A1M6WVY3"/>
<dbReference type="CDD" id="cd04455">
    <property type="entry name" value="S1_NusA"/>
    <property type="match status" value="1"/>
</dbReference>
<evidence type="ECO:0000259" key="9">
    <source>
        <dbReference type="PROSITE" id="PS50126"/>
    </source>
</evidence>
<dbReference type="HAMAP" id="MF_00945_B">
    <property type="entry name" value="NusA_B"/>
    <property type="match status" value="1"/>
</dbReference>
<evidence type="ECO:0000256" key="3">
    <source>
        <dbReference type="ARBA" id="ARBA00022814"/>
    </source>
</evidence>
<protein>
    <recommendedName>
        <fullName evidence="7">Transcription termination/antitermination protein NusA</fullName>
    </recommendedName>
</protein>
<evidence type="ECO:0000256" key="5">
    <source>
        <dbReference type="ARBA" id="ARBA00023015"/>
    </source>
</evidence>
<evidence type="ECO:0000256" key="1">
    <source>
        <dbReference type="ARBA" id="ARBA00022472"/>
    </source>
</evidence>
<dbReference type="InterPro" id="IPR025249">
    <property type="entry name" value="TF_NusA_KH_1st"/>
</dbReference>
<dbReference type="PANTHER" id="PTHR22648:SF0">
    <property type="entry name" value="TRANSCRIPTION TERMINATION_ANTITERMINATION PROTEIN NUSA"/>
    <property type="match status" value="1"/>
</dbReference>
<comment type="subunit">
    <text evidence="7">Monomer. Binds directly to the core enzyme of the DNA-dependent RNA polymerase and to nascent RNA.</text>
</comment>
<dbReference type="Pfam" id="PF26594">
    <property type="entry name" value="KH_NusA_2nd"/>
    <property type="match status" value="1"/>
</dbReference>